<dbReference type="Gene3D" id="1.50.10.20">
    <property type="match status" value="1"/>
</dbReference>
<dbReference type="InterPro" id="IPR008930">
    <property type="entry name" value="Terpenoid_cyclase/PrenylTrfase"/>
</dbReference>
<sequence length="332" mass="36989">MTPLDWLLESDPAIRWQALRDLMESPPSSVEAETIPLFNHSTIQPASSERSRIPLEGLGAKVISSQQPDGSWLRTDEPKWASTLVTMLLLRAMGIDPADPAVDAAVVRLETSLCWDDHPGFWDLRPPTPGGNPFFEGEEEPCINGGVLALGGYFGRPSSTLAQRLISQQLEDGGWNCDAPTSSRSSFHTTICVLEGLLEYERAATAASVVSSAPEIASARARGEEYLLQRSLFRRLSTGEIANAEFLELAFPPRYHYDILRALDYFRTANHADPRLSEAIEILKSGRQPDGRWLLDRAYDEALPFPVGEAVGEPSRWNTLRALRVLRWYERQ</sequence>
<dbReference type="Proteomes" id="UP000321820">
    <property type="component" value="Chromosome"/>
</dbReference>
<organism evidence="1 2">
    <name type="scientific">Terriglobus albidus</name>
    <dbReference type="NCBI Taxonomy" id="1592106"/>
    <lineage>
        <taxon>Bacteria</taxon>
        <taxon>Pseudomonadati</taxon>
        <taxon>Acidobacteriota</taxon>
        <taxon>Terriglobia</taxon>
        <taxon>Terriglobales</taxon>
        <taxon>Acidobacteriaceae</taxon>
        <taxon>Terriglobus</taxon>
    </lineage>
</organism>
<accession>A0A5B9E9I7</accession>
<evidence type="ECO:0000313" key="1">
    <source>
        <dbReference type="EMBL" id="QEE27081.1"/>
    </source>
</evidence>
<name>A0A5B9E9I7_9BACT</name>
<keyword evidence="2" id="KW-1185">Reference proteome</keyword>
<dbReference type="EMBL" id="CP042806">
    <property type="protein sequence ID" value="QEE27081.1"/>
    <property type="molecule type" value="Genomic_DNA"/>
</dbReference>
<protein>
    <recommendedName>
        <fullName evidence="3">Squalene cyclase C-terminal domain-containing protein</fullName>
    </recommendedName>
</protein>
<evidence type="ECO:0008006" key="3">
    <source>
        <dbReference type="Google" id="ProtNLM"/>
    </source>
</evidence>
<dbReference type="KEGG" id="talb:FTW19_03070"/>
<dbReference type="RefSeq" id="WP_147646275.1">
    <property type="nucleotide sequence ID" value="NZ_CP042806.1"/>
</dbReference>
<evidence type="ECO:0000313" key="2">
    <source>
        <dbReference type="Proteomes" id="UP000321820"/>
    </source>
</evidence>
<reference evidence="1 2" key="1">
    <citation type="submission" date="2019-08" db="EMBL/GenBank/DDBJ databases">
        <title>Complete genome sequence of Terriglobus albidus strain ORNL.</title>
        <authorList>
            <person name="Podar M."/>
        </authorList>
    </citation>
    <scope>NUCLEOTIDE SEQUENCE [LARGE SCALE GENOMIC DNA]</scope>
    <source>
        <strain evidence="1 2">ORNL</strain>
    </source>
</reference>
<dbReference type="SUPFAM" id="SSF48239">
    <property type="entry name" value="Terpenoid cyclases/Protein prenyltransferases"/>
    <property type="match status" value="1"/>
</dbReference>
<dbReference type="AlphaFoldDB" id="A0A5B9E9I7"/>
<dbReference type="OrthoDB" id="370326at2"/>
<gene>
    <name evidence="1" type="ORF">FTW19_03070</name>
</gene>
<proteinExistence type="predicted"/>